<dbReference type="EMBL" id="UINC01083295">
    <property type="protein sequence ID" value="SVC28870.1"/>
    <property type="molecule type" value="Genomic_DNA"/>
</dbReference>
<evidence type="ECO:0000256" key="1">
    <source>
        <dbReference type="SAM" id="MobiDB-lite"/>
    </source>
</evidence>
<protein>
    <submittedName>
        <fullName evidence="2">Uncharacterized protein</fullName>
    </submittedName>
</protein>
<accession>A0A382KWP0</accession>
<evidence type="ECO:0000313" key="2">
    <source>
        <dbReference type="EMBL" id="SVC28870.1"/>
    </source>
</evidence>
<feature type="non-terminal residue" evidence="2">
    <location>
        <position position="1"/>
    </location>
</feature>
<name>A0A382KWP0_9ZZZZ</name>
<organism evidence="2">
    <name type="scientific">marine metagenome</name>
    <dbReference type="NCBI Taxonomy" id="408172"/>
    <lineage>
        <taxon>unclassified sequences</taxon>
        <taxon>metagenomes</taxon>
        <taxon>ecological metagenomes</taxon>
    </lineage>
</organism>
<sequence length="58" mass="6367">ERATWRAAEVLVRSGLRILEVDGPVPTGFRDVDQPSDLSSDWWADGISEDPAALETGR</sequence>
<reference evidence="2" key="1">
    <citation type="submission" date="2018-05" db="EMBL/GenBank/DDBJ databases">
        <authorList>
            <person name="Lanie J.A."/>
            <person name="Ng W.-L."/>
            <person name="Kazmierczak K.M."/>
            <person name="Andrzejewski T.M."/>
            <person name="Davidsen T.M."/>
            <person name="Wayne K.J."/>
            <person name="Tettelin H."/>
            <person name="Glass J.I."/>
            <person name="Rusch D."/>
            <person name="Podicherti R."/>
            <person name="Tsui H.-C.T."/>
            <person name="Winkler M.E."/>
        </authorList>
    </citation>
    <scope>NUCLEOTIDE SEQUENCE</scope>
</reference>
<gene>
    <name evidence="2" type="ORF">METZ01_LOCUS281724</name>
</gene>
<proteinExistence type="predicted"/>
<feature type="region of interest" description="Disordered" evidence="1">
    <location>
        <begin position="30"/>
        <end position="58"/>
    </location>
</feature>
<dbReference type="AlphaFoldDB" id="A0A382KWP0"/>